<evidence type="ECO:0000259" key="12">
    <source>
        <dbReference type="Pfam" id="PF23598"/>
    </source>
</evidence>
<dbReference type="OMA" id="ECKHASA"/>
<evidence type="ECO:0000256" key="5">
    <source>
        <dbReference type="ARBA" id="ARBA00022692"/>
    </source>
</evidence>
<dbReference type="STRING" id="59895.A0A118K1M7"/>
<dbReference type="Proteomes" id="UP000243975">
    <property type="component" value="Unassembled WGS sequence"/>
</dbReference>
<keyword evidence="3" id="KW-1003">Cell membrane</keyword>
<evidence type="ECO:0000256" key="1">
    <source>
        <dbReference type="ARBA" id="ARBA00004251"/>
    </source>
</evidence>
<dbReference type="Gramene" id="KVI03047">
    <property type="protein sequence ID" value="KVI03047"/>
    <property type="gene ID" value="Ccrd_018660"/>
</dbReference>
<dbReference type="GO" id="GO:0051707">
    <property type="term" value="P:response to other organism"/>
    <property type="evidence" value="ECO:0007669"/>
    <property type="project" value="UniProtKB-ARBA"/>
</dbReference>
<dbReference type="InterPro" id="IPR032675">
    <property type="entry name" value="LRR_dom_sf"/>
</dbReference>
<evidence type="ECO:0000256" key="10">
    <source>
        <dbReference type="ARBA" id="ARBA00023180"/>
    </source>
</evidence>
<organism evidence="13 14">
    <name type="scientific">Cynara cardunculus var. scolymus</name>
    <name type="common">Globe artichoke</name>
    <name type="synonym">Cynara scolymus</name>
    <dbReference type="NCBI Taxonomy" id="59895"/>
    <lineage>
        <taxon>Eukaryota</taxon>
        <taxon>Viridiplantae</taxon>
        <taxon>Streptophyta</taxon>
        <taxon>Embryophyta</taxon>
        <taxon>Tracheophyta</taxon>
        <taxon>Spermatophyta</taxon>
        <taxon>Magnoliopsida</taxon>
        <taxon>eudicotyledons</taxon>
        <taxon>Gunneridae</taxon>
        <taxon>Pentapetalae</taxon>
        <taxon>asterids</taxon>
        <taxon>campanulids</taxon>
        <taxon>Asterales</taxon>
        <taxon>Asteraceae</taxon>
        <taxon>Carduoideae</taxon>
        <taxon>Cardueae</taxon>
        <taxon>Carduinae</taxon>
        <taxon>Cynara</taxon>
    </lineage>
</organism>
<evidence type="ECO:0000256" key="4">
    <source>
        <dbReference type="ARBA" id="ARBA00022614"/>
    </source>
</evidence>
<evidence type="ECO:0000256" key="7">
    <source>
        <dbReference type="ARBA" id="ARBA00022737"/>
    </source>
</evidence>
<keyword evidence="14" id="KW-1185">Reference proteome</keyword>
<keyword evidence="9 11" id="KW-0472">Membrane</keyword>
<evidence type="ECO:0000256" key="8">
    <source>
        <dbReference type="ARBA" id="ARBA00022989"/>
    </source>
</evidence>
<evidence type="ECO:0000313" key="13">
    <source>
        <dbReference type="EMBL" id="KVI03047.1"/>
    </source>
</evidence>
<comment type="caution">
    <text evidence="13">The sequence shown here is derived from an EMBL/GenBank/DDBJ whole genome shotgun (WGS) entry which is preliminary data.</text>
</comment>
<comment type="similarity">
    <text evidence="2">Belongs to the RLP family.</text>
</comment>
<evidence type="ECO:0000256" key="2">
    <source>
        <dbReference type="ARBA" id="ARBA00009592"/>
    </source>
</evidence>
<accession>A0A118K1M7</accession>
<dbReference type="Gene3D" id="3.80.10.10">
    <property type="entry name" value="Ribonuclease Inhibitor"/>
    <property type="match status" value="4"/>
</dbReference>
<dbReference type="PANTHER" id="PTHR48061:SF2">
    <property type="entry name" value="RECEPTOR LIKE PROTEIN 30-LIKE"/>
    <property type="match status" value="1"/>
</dbReference>
<dbReference type="InterPro" id="IPR003591">
    <property type="entry name" value="Leu-rich_rpt_typical-subtyp"/>
</dbReference>
<evidence type="ECO:0000256" key="9">
    <source>
        <dbReference type="ARBA" id="ARBA00023136"/>
    </source>
</evidence>
<keyword evidence="8 11" id="KW-1133">Transmembrane helix</keyword>
<dbReference type="InterPro" id="IPR055414">
    <property type="entry name" value="LRR_R13L4/SHOC2-like"/>
</dbReference>
<name>A0A118K1M7_CYNCS</name>
<evidence type="ECO:0000313" key="14">
    <source>
        <dbReference type="Proteomes" id="UP000243975"/>
    </source>
</evidence>
<keyword evidence="4" id="KW-0433">Leucine-rich repeat</keyword>
<reference evidence="13 14" key="1">
    <citation type="journal article" date="2016" name="Sci. Rep.">
        <title>The genome sequence of the outbreeding globe artichoke constructed de novo incorporating a phase-aware low-pass sequencing strategy of F1 progeny.</title>
        <authorList>
            <person name="Scaglione D."/>
            <person name="Reyes-Chin-Wo S."/>
            <person name="Acquadro A."/>
            <person name="Froenicke L."/>
            <person name="Portis E."/>
            <person name="Beitel C."/>
            <person name="Tirone M."/>
            <person name="Mauro R."/>
            <person name="Lo Monaco A."/>
            <person name="Mauromicale G."/>
            <person name="Faccioli P."/>
            <person name="Cattivelli L."/>
            <person name="Rieseberg L."/>
            <person name="Michelmore R."/>
            <person name="Lanteri S."/>
        </authorList>
    </citation>
    <scope>NUCLEOTIDE SEQUENCE [LARGE SCALE GENOMIC DNA]</scope>
    <source>
        <strain evidence="13">2C</strain>
    </source>
</reference>
<keyword evidence="6" id="KW-0732">Signal</keyword>
<dbReference type="SMART" id="SM00369">
    <property type="entry name" value="LRR_TYP"/>
    <property type="match status" value="6"/>
</dbReference>
<dbReference type="FunFam" id="3.80.10.10:FF:000213">
    <property type="entry name" value="Tyrosine-sulfated glycopeptide receptor 1"/>
    <property type="match status" value="1"/>
</dbReference>
<dbReference type="InterPro" id="IPR001611">
    <property type="entry name" value="Leu-rich_rpt"/>
</dbReference>
<dbReference type="PRINTS" id="PR00019">
    <property type="entry name" value="LEURICHRPT"/>
</dbReference>
<evidence type="ECO:0000256" key="3">
    <source>
        <dbReference type="ARBA" id="ARBA00022475"/>
    </source>
</evidence>
<feature type="transmembrane region" description="Helical" evidence="11">
    <location>
        <begin position="636"/>
        <end position="660"/>
    </location>
</feature>
<sequence>MMTWKKSIDCCTWNGVTCSQYTGDVIALSLLTFPVPCYKVPSTLFTLPHLQSLSLAFNYLYDSQLPHEIGMLSNSLSHLNISDCGLTGQIPSEISLLPKLVSLDLSWNFDLKLQPHVFYNLLHNSTSLDELLLDYVNISSILPTYLDISSSMKALHLRYTTLQGKLPDNIFNLPYLEQLDLRNNINITGQLPKIYTNINIPLKWLDLSYTNLSGQIPDSIAYLKSLTYLDLLSINLSGQISDSIDHLNRYVNPNFQAFELASCKIKVFPESLRAMRKLQILDLSGNEIDGHSREIRGIELSYLDLSRNIITRPFPPSIWNMDNLQYLNMSNNRFSGVIKPGDMNFSPSVIDMGNNSFSGTISHAFILNGNQFEGKVPNCFSKCLELEVLDLGNNRLTGAFPDHLGRLPNLKVLVFRSNKFHGPIERSSSMIAHPFPSLRVLDLSQNEFGGHLPGKYFQNFDAMKNVIKDGKNGYLNLYYYNIFYYIVIVVKGQQLSFEKISKDYTIVDLSGNKFEGEIPNERCTLNSLIVLNLSNNHLNGQIPQTIGNLSEIESLDLSRNQLSGKIPQSLADITSLEVLNLSQNLLVGRIPGGTQLSTFGTSFEGNPGLCGFPLPKECKHASAPQLEVDGEDESVFTWKVVMLGYGCGTLVGLLLGYFMLSTGKPKWLNAIVDKIEQMIQRRQNKRR</sequence>
<keyword evidence="7" id="KW-0677">Repeat</keyword>
<evidence type="ECO:0000256" key="6">
    <source>
        <dbReference type="ARBA" id="ARBA00022729"/>
    </source>
</evidence>
<dbReference type="GO" id="GO:0006952">
    <property type="term" value="P:defense response"/>
    <property type="evidence" value="ECO:0007669"/>
    <property type="project" value="UniProtKB-ARBA"/>
</dbReference>
<proteinExistence type="inferred from homology"/>
<keyword evidence="5 11" id="KW-0812">Transmembrane</keyword>
<gene>
    <name evidence="13" type="ORF">Ccrd_018660</name>
</gene>
<feature type="domain" description="Disease resistance R13L4/SHOC-2-like LRR" evidence="12">
    <location>
        <begin position="152"/>
        <end position="330"/>
    </location>
</feature>
<comment type="subcellular location">
    <subcellularLocation>
        <location evidence="1">Cell membrane</location>
        <topology evidence="1">Single-pass type I membrane protein</topology>
    </subcellularLocation>
</comment>
<dbReference type="EMBL" id="LEKV01002584">
    <property type="protein sequence ID" value="KVI03047.1"/>
    <property type="molecule type" value="Genomic_DNA"/>
</dbReference>
<dbReference type="Pfam" id="PF23598">
    <property type="entry name" value="LRR_14"/>
    <property type="match status" value="1"/>
</dbReference>
<dbReference type="SUPFAM" id="SSF52058">
    <property type="entry name" value="L domain-like"/>
    <property type="match status" value="2"/>
</dbReference>
<dbReference type="Pfam" id="PF13855">
    <property type="entry name" value="LRR_8"/>
    <property type="match status" value="2"/>
</dbReference>
<dbReference type="InterPro" id="IPR046956">
    <property type="entry name" value="RLP23-like"/>
</dbReference>
<protein>
    <submittedName>
        <fullName evidence="13">Leucine-rich repeat-containing protein</fullName>
    </submittedName>
</protein>
<dbReference type="Pfam" id="PF00560">
    <property type="entry name" value="LRR_1"/>
    <property type="match status" value="1"/>
</dbReference>
<dbReference type="PANTHER" id="PTHR48061">
    <property type="entry name" value="LEUCINE-RICH REPEAT RECEPTOR PROTEIN KINASE EMS1-LIKE-RELATED"/>
    <property type="match status" value="1"/>
</dbReference>
<keyword evidence="10" id="KW-0325">Glycoprotein</keyword>
<dbReference type="GO" id="GO:0005886">
    <property type="term" value="C:plasma membrane"/>
    <property type="evidence" value="ECO:0007669"/>
    <property type="project" value="UniProtKB-SubCell"/>
</dbReference>
<evidence type="ECO:0000256" key="11">
    <source>
        <dbReference type="SAM" id="Phobius"/>
    </source>
</evidence>
<dbReference type="AlphaFoldDB" id="A0A118K1M7"/>